<feature type="transmembrane region" description="Helical" evidence="8">
    <location>
        <begin position="77"/>
        <end position="98"/>
    </location>
</feature>
<dbReference type="InterPro" id="IPR002549">
    <property type="entry name" value="AI-2E-like"/>
</dbReference>
<protein>
    <submittedName>
        <fullName evidence="10">AI-2E family transporter</fullName>
    </submittedName>
</protein>
<feature type="transmembrane region" description="Helical" evidence="8">
    <location>
        <begin position="225"/>
        <end position="244"/>
    </location>
</feature>
<dbReference type="Pfam" id="PF01594">
    <property type="entry name" value="AI-2E_transport"/>
    <property type="match status" value="1"/>
</dbReference>
<feature type="transmembrane region" description="Helical" evidence="8">
    <location>
        <begin position="274"/>
        <end position="297"/>
    </location>
</feature>
<feature type="transmembrane region" description="Helical" evidence="8">
    <location>
        <begin position="12"/>
        <end position="33"/>
    </location>
</feature>
<dbReference type="EMBL" id="JAIKTU010000015">
    <property type="protein sequence ID" value="MBY0756958.1"/>
    <property type="molecule type" value="Genomic_DNA"/>
</dbReference>
<dbReference type="PANTHER" id="PTHR21716:SF53">
    <property type="entry name" value="PERMEASE PERM-RELATED"/>
    <property type="match status" value="1"/>
</dbReference>
<keyword evidence="5 8" id="KW-0812">Transmembrane</keyword>
<reference evidence="10 11" key="1">
    <citation type="journal article" date="2021" name="Cell Host Microbe">
        <title>in vivo commensal control of Clostridioides difficile virulence.</title>
        <authorList>
            <person name="Girinathan B.P."/>
            <person name="Dibenedetto N."/>
            <person name="Worley J.N."/>
            <person name="Peltier J."/>
            <person name="Arrieta-Ortiz M.L."/>
            <person name="Rupa Christinal Immanuel S."/>
            <person name="Lavin R."/>
            <person name="Delaney M.L."/>
            <person name="Cummins C."/>
            <person name="Hoffmann M."/>
            <person name="Luo Y."/>
            <person name="Gonzalez-Escalona N."/>
            <person name="Allard M."/>
            <person name="Onderdonk A.B."/>
            <person name="Gerber G.K."/>
            <person name="Sonenshein A.L."/>
            <person name="Baliga N."/>
            <person name="Dupuy B."/>
            <person name="Bry L."/>
        </authorList>
    </citation>
    <scope>NUCLEOTIDE SEQUENCE [LARGE SCALE GENOMIC DNA]</scope>
    <source>
        <strain evidence="10 11">DSM 599</strain>
    </source>
</reference>
<dbReference type="RefSeq" id="WP_221862142.1">
    <property type="nucleotide sequence ID" value="NZ_JAIKTU010000015.1"/>
</dbReference>
<feature type="transmembrane region" description="Helical" evidence="8">
    <location>
        <begin position="317"/>
        <end position="341"/>
    </location>
</feature>
<evidence type="ECO:0000313" key="10">
    <source>
        <dbReference type="EMBL" id="MBY0756958.1"/>
    </source>
</evidence>
<organism evidence="10 11">
    <name type="scientific">Clostridium sardiniense</name>
    <name type="common">Clostridium absonum</name>
    <dbReference type="NCBI Taxonomy" id="29369"/>
    <lineage>
        <taxon>Bacteria</taxon>
        <taxon>Bacillati</taxon>
        <taxon>Bacillota</taxon>
        <taxon>Clostridia</taxon>
        <taxon>Eubacteriales</taxon>
        <taxon>Clostridiaceae</taxon>
        <taxon>Clostridium</taxon>
    </lineage>
</organism>
<evidence type="ECO:0000256" key="4">
    <source>
        <dbReference type="ARBA" id="ARBA00022475"/>
    </source>
</evidence>
<keyword evidence="6 8" id="KW-1133">Transmembrane helix</keyword>
<name>A0ABS7L1J9_CLOSR</name>
<proteinExistence type="inferred from homology"/>
<comment type="caution">
    <text evidence="10">The sequence shown here is derived from an EMBL/GenBank/DDBJ whole genome shotgun (WGS) entry which is preliminary data.</text>
</comment>
<feature type="transmembrane region" description="Helical" evidence="8">
    <location>
        <begin position="163"/>
        <end position="185"/>
    </location>
</feature>
<feature type="transmembrane region" description="Helical" evidence="8">
    <location>
        <begin position="39"/>
        <end position="56"/>
    </location>
</feature>
<evidence type="ECO:0000256" key="6">
    <source>
        <dbReference type="ARBA" id="ARBA00022989"/>
    </source>
</evidence>
<evidence type="ECO:0000256" key="1">
    <source>
        <dbReference type="ARBA" id="ARBA00004651"/>
    </source>
</evidence>
<evidence type="ECO:0000313" key="9">
    <source>
        <dbReference type="EMBL" id="MBY0756934.1"/>
    </source>
</evidence>
<comment type="similarity">
    <text evidence="2">Belongs to the autoinducer-2 exporter (AI-2E) (TC 2.A.86) family.</text>
</comment>
<dbReference type="EMBL" id="JAIKTU010000015">
    <property type="protein sequence ID" value="MBY0756934.1"/>
    <property type="molecule type" value="Genomic_DNA"/>
</dbReference>
<accession>A0ABS7L1J9</accession>
<evidence type="ECO:0000256" key="5">
    <source>
        <dbReference type="ARBA" id="ARBA00022692"/>
    </source>
</evidence>
<keyword evidence="3" id="KW-0813">Transport</keyword>
<keyword evidence="11" id="KW-1185">Reference proteome</keyword>
<evidence type="ECO:0000256" key="7">
    <source>
        <dbReference type="ARBA" id="ARBA00023136"/>
    </source>
</evidence>
<evidence type="ECO:0000256" key="2">
    <source>
        <dbReference type="ARBA" id="ARBA00009773"/>
    </source>
</evidence>
<feature type="transmembrane region" description="Helical" evidence="8">
    <location>
        <begin position="250"/>
        <end position="267"/>
    </location>
</feature>
<sequence>MNFNKPIKYKDILIFVILFFIGYKIVDNYPVYLSILKKFLTLLTPFLYALIFAYILNPLMKLIERKLKLKRCPAVGLTYLIILGILIIIGIYGIPSIIDSIISITKEIPSYINTTQDWINSILKNDKFYELMKDAGVLQTLTSLSTKAGNIFVYILDGTINSLLSITSNILMFGFGFLISIYMLLDKEKFIKQAKLLIIIIMGKKQGTNILNIGKVYNHMIGSYIGIKAIDSLIIGIISLIGLFMLDIPYYILLAALVGFTNMIPYFGPFVSMVLCALVAVFISPSKAFAVIIFLLALQQFDAWYLEPKLVSGKVGLNPFLIILGVTIGGGFFGPIGMILASPTIATLKIYYDKFINNYNPPLNT</sequence>
<comment type="subcellular location">
    <subcellularLocation>
        <location evidence="1">Cell membrane</location>
        <topology evidence="1">Multi-pass membrane protein</topology>
    </subcellularLocation>
</comment>
<evidence type="ECO:0000256" key="3">
    <source>
        <dbReference type="ARBA" id="ARBA00022448"/>
    </source>
</evidence>
<dbReference type="Proteomes" id="UP001299068">
    <property type="component" value="Unassembled WGS sequence"/>
</dbReference>
<evidence type="ECO:0000256" key="8">
    <source>
        <dbReference type="SAM" id="Phobius"/>
    </source>
</evidence>
<keyword evidence="4" id="KW-1003">Cell membrane</keyword>
<dbReference type="PANTHER" id="PTHR21716">
    <property type="entry name" value="TRANSMEMBRANE PROTEIN"/>
    <property type="match status" value="1"/>
</dbReference>
<evidence type="ECO:0000313" key="11">
    <source>
        <dbReference type="Proteomes" id="UP001299068"/>
    </source>
</evidence>
<gene>
    <name evidence="9" type="ORF">K5V21_15930</name>
    <name evidence="10" type="ORF">K5V21_16050</name>
</gene>
<keyword evidence="7 8" id="KW-0472">Membrane</keyword>